<dbReference type="Pfam" id="PF00425">
    <property type="entry name" value="Chorismate_bind"/>
    <property type="match status" value="1"/>
</dbReference>
<keyword evidence="2" id="KW-0057">Aromatic amino acid biosynthesis</keyword>
<dbReference type="PANTHER" id="PTHR11236">
    <property type="entry name" value="AMINOBENZOATE/ANTHRANILATE SYNTHASE"/>
    <property type="match status" value="1"/>
</dbReference>
<dbReference type="Gene3D" id="3.60.120.10">
    <property type="entry name" value="Anthranilate synthase"/>
    <property type="match status" value="1"/>
</dbReference>
<dbReference type="PRINTS" id="PR00097">
    <property type="entry name" value="ANTSNTHASEII"/>
</dbReference>
<dbReference type="PRINTS" id="PR00096">
    <property type="entry name" value="GATASE"/>
</dbReference>
<dbReference type="InterPro" id="IPR015890">
    <property type="entry name" value="Chorismate_C"/>
</dbReference>
<evidence type="ECO:0000313" key="7">
    <source>
        <dbReference type="Proteomes" id="UP000614200"/>
    </source>
</evidence>
<dbReference type="NCBIfam" id="TIGR00566">
    <property type="entry name" value="trpG_papA"/>
    <property type="match status" value="1"/>
</dbReference>
<dbReference type="PROSITE" id="PS51273">
    <property type="entry name" value="GATASE_TYPE_1"/>
    <property type="match status" value="1"/>
</dbReference>
<comment type="caution">
    <text evidence="6">The sequence shown here is derived from an EMBL/GenBank/DDBJ whole genome shotgun (WGS) entry which is preliminary data.</text>
</comment>
<dbReference type="SUPFAM" id="SSF52317">
    <property type="entry name" value="Class I glutamine amidotransferase-like"/>
    <property type="match status" value="1"/>
</dbReference>
<dbReference type="InterPro" id="IPR006805">
    <property type="entry name" value="Anth_synth_I_N"/>
</dbReference>
<protein>
    <recommendedName>
        <fullName evidence="2">Anthranilate synthase</fullName>
        <ecNumber evidence="2">4.1.3.27</ecNumber>
    </recommendedName>
</protein>
<evidence type="ECO:0000256" key="1">
    <source>
        <dbReference type="ARBA" id="ARBA00022962"/>
    </source>
</evidence>
<dbReference type="NCBIfam" id="NF010081">
    <property type="entry name" value="PRK13566.1"/>
    <property type="match status" value="1"/>
</dbReference>
<evidence type="ECO:0000259" key="3">
    <source>
        <dbReference type="Pfam" id="PF00117"/>
    </source>
</evidence>
<dbReference type="NCBIfam" id="TIGR01815">
    <property type="entry name" value="TrpE-clade3"/>
    <property type="match status" value="1"/>
</dbReference>
<dbReference type="Gene3D" id="3.40.50.880">
    <property type="match status" value="1"/>
</dbReference>
<keyword evidence="7" id="KW-1185">Reference proteome</keyword>
<proteinExistence type="predicted"/>
<dbReference type="Pfam" id="PF00117">
    <property type="entry name" value="GATase"/>
    <property type="match status" value="1"/>
</dbReference>
<sequence length="713" mass="80685">MHKREQTYYTKGNIKIDKTKAYLEQENIIESIAQQLVYKKGGVFASNYEYPGRYSRWEIAFTDPCLELRFFESKFIIQALNSRGDILLDVITNSISALSGIHIIEKSEAYIVGHIEKSNAIFSEEERSKQNSIFLVIRNIIDLFYSKEDDKLGLYGAFGYDLVFQFESEIRFNKERPQGQENLVLFLPDQLYVKDRQLGKQYTIAYDFTTEKGTTLGLSREERTTGLCQIESEALENITSEKGSYAKIVEKAIDYFKRGDLFEVVPSHILAQKIELNPYEVFLNTIRINPSPYNFYLNLGKESLVGSSPEMFVRVEGDKVETCPISGTIKRGRNALEDADQVRTLLNSTKDENELTMCTDVDRNDKSRICVPGSVEVIGRRQIEFYSHLIHTVDHVVGQLQPGFDAIDAFLTHMWAVTITGAPKRAAIEWIENEEKTPRAWYGGAVGFMLFNGDMNTGLTLRTIRMKDQIAQIRVGATLLIDSNPADEEEETYTKARALLKSIVAFDPTEKKHLTFNSYTGKKILIVDHEDSFVHTLGNYMKQLGAEVVTLRHHHARKVLKENTSYDVVVLSPGPGNPEQFSLSETISLCVENEIPIFGVCLGLQGIVEHFGGQLGILDHPRHGKKFKVTLNKPALYKGMENQINVGLYHSLYAKKVPDTLDVFALDDEDVVMGVRHKTLPISAVQFHPESLLTSSNSNGLRLIDNIFKDLGL</sequence>
<evidence type="ECO:0000313" key="6">
    <source>
        <dbReference type="EMBL" id="MBF4695969.1"/>
    </source>
</evidence>
<evidence type="ECO:0000256" key="2">
    <source>
        <dbReference type="PIRNR" id="PIRNR036934"/>
    </source>
</evidence>
<dbReference type="Proteomes" id="UP000614200">
    <property type="component" value="Unassembled WGS sequence"/>
</dbReference>
<comment type="catalytic activity">
    <reaction evidence="2">
        <text>chorismate + L-glutamine = anthranilate + pyruvate + L-glutamate + H(+)</text>
        <dbReference type="Rhea" id="RHEA:21732"/>
        <dbReference type="ChEBI" id="CHEBI:15361"/>
        <dbReference type="ChEBI" id="CHEBI:15378"/>
        <dbReference type="ChEBI" id="CHEBI:16567"/>
        <dbReference type="ChEBI" id="CHEBI:29748"/>
        <dbReference type="ChEBI" id="CHEBI:29985"/>
        <dbReference type="ChEBI" id="CHEBI:58359"/>
        <dbReference type="EC" id="4.1.3.27"/>
    </reaction>
</comment>
<keyword evidence="1" id="KW-0315">Glutamine amidotransferase</keyword>
<name>A0ABR9ZZT5_9FIRM</name>
<dbReference type="InterPro" id="IPR019999">
    <property type="entry name" value="Anth_synth_I-like"/>
</dbReference>
<dbReference type="InterPro" id="IPR005801">
    <property type="entry name" value="ADC_synthase"/>
</dbReference>
<keyword evidence="2" id="KW-0028">Amino-acid biosynthesis</keyword>
<dbReference type="InterPro" id="IPR006221">
    <property type="entry name" value="TrpG/PapA_dom"/>
</dbReference>
<dbReference type="PANTHER" id="PTHR11236:SF9">
    <property type="entry name" value="ANTHRANILATE SYNTHASE COMPONENT 1"/>
    <property type="match status" value="1"/>
</dbReference>
<reference evidence="6 7" key="1">
    <citation type="submission" date="2020-11" db="EMBL/GenBank/DDBJ databases">
        <title>Fusibacter basophilias sp. nov.</title>
        <authorList>
            <person name="Qiu D."/>
        </authorList>
    </citation>
    <scope>NUCLEOTIDE SEQUENCE [LARGE SCALE GENOMIC DNA]</scope>
    <source>
        <strain evidence="6 7">Q10-2</strain>
    </source>
</reference>
<dbReference type="CDD" id="cd01743">
    <property type="entry name" value="GATase1_Anthranilate_Synthase"/>
    <property type="match status" value="1"/>
</dbReference>
<organism evidence="6 7">
    <name type="scientific">Fusibacter ferrireducens</name>
    <dbReference type="NCBI Taxonomy" id="2785058"/>
    <lineage>
        <taxon>Bacteria</taxon>
        <taxon>Bacillati</taxon>
        <taxon>Bacillota</taxon>
        <taxon>Clostridia</taxon>
        <taxon>Eubacteriales</taxon>
        <taxon>Eubacteriales Family XII. Incertae Sedis</taxon>
        <taxon>Fusibacter</taxon>
    </lineage>
</organism>
<feature type="domain" description="Anthranilate synthase component I N-terminal" evidence="5">
    <location>
        <begin position="44"/>
        <end position="197"/>
    </location>
</feature>
<evidence type="ECO:0000259" key="5">
    <source>
        <dbReference type="Pfam" id="PF04715"/>
    </source>
</evidence>
<dbReference type="PIRSF" id="PIRSF036934">
    <property type="entry name" value="TrpE-G"/>
    <property type="match status" value="1"/>
</dbReference>
<dbReference type="Pfam" id="PF04715">
    <property type="entry name" value="Anth_synt_I_N"/>
    <property type="match status" value="1"/>
</dbReference>
<dbReference type="PRINTS" id="PR00099">
    <property type="entry name" value="CPSGATASE"/>
</dbReference>
<comment type="pathway">
    <text evidence="2">Amino-acid biosynthesis; L-tryptophan biosynthesis; L-tryptophan from chorismate: step 1/5.</text>
</comment>
<accession>A0ABR9ZZT5</accession>
<dbReference type="EMBL" id="JADKNH010000025">
    <property type="protein sequence ID" value="MBF4695969.1"/>
    <property type="molecule type" value="Genomic_DNA"/>
</dbReference>
<keyword evidence="2" id="KW-0822">Tryptophan biosynthesis</keyword>
<dbReference type="GO" id="GO:0004049">
    <property type="term" value="F:anthranilate synthase activity"/>
    <property type="evidence" value="ECO:0007669"/>
    <property type="project" value="UniProtKB-EC"/>
</dbReference>
<keyword evidence="2 6" id="KW-0456">Lyase</keyword>
<dbReference type="InterPro" id="IPR029062">
    <property type="entry name" value="Class_I_gatase-like"/>
</dbReference>
<gene>
    <name evidence="6" type="ORF">ISU02_22960</name>
</gene>
<feature type="domain" description="Glutamine amidotransferase" evidence="3">
    <location>
        <begin position="525"/>
        <end position="701"/>
    </location>
</feature>
<dbReference type="SUPFAM" id="SSF56322">
    <property type="entry name" value="ADC synthase"/>
    <property type="match status" value="1"/>
</dbReference>
<dbReference type="EC" id="4.1.3.27" evidence="2"/>
<dbReference type="InterPro" id="IPR017926">
    <property type="entry name" value="GATASE"/>
</dbReference>
<evidence type="ECO:0000259" key="4">
    <source>
        <dbReference type="Pfam" id="PF00425"/>
    </source>
</evidence>
<dbReference type="RefSeq" id="WP_194704204.1">
    <property type="nucleotide sequence ID" value="NZ_JADKNH010000025.1"/>
</dbReference>
<feature type="domain" description="Chorismate-utilising enzyme C-terminal" evidence="4">
    <location>
        <begin position="244"/>
        <end position="495"/>
    </location>
</feature>
<dbReference type="InterPro" id="IPR010112">
    <property type="entry name" value="TrpE-G_bact"/>
</dbReference>